<evidence type="ECO:0000259" key="2">
    <source>
        <dbReference type="PROSITE" id="PS51832"/>
    </source>
</evidence>
<dbReference type="PANTHER" id="PTHR43155:SF2">
    <property type="entry name" value="CYCLIC DI-GMP PHOSPHODIESTERASE PA4108"/>
    <property type="match status" value="1"/>
</dbReference>
<dbReference type="PROSITE" id="PS51831">
    <property type="entry name" value="HD"/>
    <property type="match status" value="1"/>
</dbReference>
<dbReference type="SMART" id="SM00471">
    <property type="entry name" value="HDc"/>
    <property type="match status" value="1"/>
</dbReference>
<dbReference type="RefSeq" id="WP_097150079.1">
    <property type="nucleotide sequence ID" value="NZ_OBQC01000010.1"/>
</dbReference>
<organism evidence="3 4">
    <name type="scientific">Ureibacillus acetophenoni</name>
    <dbReference type="NCBI Taxonomy" id="614649"/>
    <lineage>
        <taxon>Bacteria</taxon>
        <taxon>Bacillati</taxon>
        <taxon>Bacillota</taxon>
        <taxon>Bacilli</taxon>
        <taxon>Bacillales</taxon>
        <taxon>Caryophanaceae</taxon>
        <taxon>Ureibacillus</taxon>
    </lineage>
</organism>
<dbReference type="SUPFAM" id="SSF109604">
    <property type="entry name" value="HD-domain/PDEase-like"/>
    <property type="match status" value="1"/>
</dbReference>
<dbReference type="InterPro" id="IPR003607">
    <property type="entry name" value="HD/PDEase_dom"/>
</dbReference>
<dbReference type="Proteomes" id="UP000219252">
    <property type="component" value="Unassembled WGS sequence"/>
</dbReference>
<dbReference type="PANTHER" id="PTHR43155">
    <property type="entry name" value="CYCLIC DI-GMP PHOSPHODIESTERASE PA4108-RELATED"/>
    <property type="match status" value="1"/>
</dbReference>
<sequence>MLDNFGLRFLAAGQALEVVSTDGMDVALLSSYDGTEIIHHRLRAESSWAIGPSEGWTGSEFIFLLAGEMSVKVKDNIRILKAGDSLNASLLTHDCFFQANEETEFLYVTSQPVFYHYSNVLQGMRELAIQVEEKDGYTADHCKRILQLSMTIGERMKLNSTELYQLNLGSFLHDIGKVKVPENVLNKPGKLTSEEWEVMKMHPTYGKEVLEEANFPFLEVAAIVEQHHERFNGTGYPKGLQGEEISVAAAIVSVVDSFDAMTTDRVYRKALTHEEATAEILKGRGTLYHPEVVDHFIAILSDVKGGEIR</sequence>
<dbReference type="CDD" id="cd00077">
    <property type="entry name" value="HDc"/>
    <property type="match status" value="1"/>
</dbReference>
<dbReference type="Gene3D" id="1.10.3210.10">
    <property type="entry name" value="Hypothetical protein af1432"/>
    <property type="match status" value="1"/>
</dbReference>
<evidence type="ECO:0000259" key="1">
    <source>
        <dbReference type="PROSITE" id="PS51831"/>
    </source>
</evidence>
<accession>A0A285UJ50</accession>
<evidence type="ECO:0000313" key="3">
    <source>
        <dbReference type="EMBL" id="SOC41428.1"/>
    </source>
</evidence>
<dbReference type="PROSITE" id="PS51832">
    <property type="entry name" value="HD_GYP"/>
    <property type="match status" value="1"/>
</dbReference>
<reference evidence="4" key="1">
    <citation type="submission" date="2017-08" db="EMBL/GenBank/DDBJ databases">
        <authorList>
            <person name="Varghese N."/>
            <person name="Submissions S."/>
        </authorList>
    </citation>
    <scope>NUCLEOTIDE SEQUENCE [LARGE SCALE GENOMIC DNA]</scope>
    <source>
        <strain evidence="4">JC23</strain>
    </source>
</reference>
<dbReference type="InterPro" id="IPR011051">
    <property type="entry name" value="RmlC_Cupin_sf"/>
</dbReference>
<dbReference type="OrthoDB" id="9759601at2"/>
<dbReference type="InterPro" id="IPR037522">
    <property type="entry name" value="HD_GYP_dom"/>
</dbReference>
<feature type="domain" description="HD-GYP" evidence="2">
    <location>
        <begin position="116"/>
        <end position="309"/>
    </location>
</feature>
<dbReference type="EMBL" id="OBQC01000010">
    <property type="protein sequence ID" value="SOC41428.1"/>
    <property type="molecule type" value="Genomic_DNA"/>
</dbReference>
<evidence type="ECO:0000313" key="4">
    <source>
        <dbReference type="Proteomes" id="UP000219252"/>
    </source>
</evidence>
<name>A0A285UJ50_9BACL</name>
<keyword evidence="4" id="KW-1185">Reference proteome</keyword>
<dbReference type="Pfam" id="PF13487">
    <property type="entry name" value="HD_5"/>
    <property type="match status" value="1"/>
</dbReference>
<feature type="domain" description="HD" evidence="1">
    <location>
        <begin position="138"/>
        <end position="261"/>
    </location>
</feature>
<proteinExistence type="predicted"/>
<dbReference type="AlphaFoldDB" id="A0A285UJ50"/>
<gene>
    <name evidence="3" type="ORF">SAMN05877842_11038</name>
</gene>
<protein>
    <submittedName>
        <fullName evidence="3">HD domain-containing protein</fullName>
    </submittedName>
</protein>
<dbReference type="InterPro" id="IPR006674">
    <property type="entry name" value="HD_domain"/>
</dbReference>
<dbReference type="SUPFAM" id="SSF51182">
    <property type="entry name" value="RmlC-like cupins"/>
    <property type="match status" value="1"/>
</dbReference>